<comment type="subcellular location">
    <subcellularLocation>
        <location evidence="1 6">Bacterial flagellum basal body</location>
    </subcellularLocation>
</comment>
<proteinExistence type="inferred from homology"/>
<gene>
    <name evidence="8" type="ORF">AYW79_05290</name>
</gene>
<evidence type="ECO:0000256" key="4">
    <source>
        <dbReference type="ARBA" id="ARBA00023143"/>
    </source>
</evidence>
<dbReference type="Pfam" id="PF00460">
    <property type="entry name" value="Flg_bb_rod"/>
    <property type="match status" value="1"/>
</dbReference>
<evidence type="ECO:0000313" key="9">
    <source>
        <dbReference type="Proteomes" id="UP000077421"/>
    </source>
</evidence>
<comment type="similarity">
    <text evidence="2 6">Belongs to the flagella basal body rod proteins family.</text>
</comment>
<dbReference type="GO" id="GO:0071978">
    <property type="term" value="P:bacterial-type flagellum-dependent swarming motility"/>
    <property type="evidence" value="ECO:0007669"/>
    <property type="project" value="TreeGrafter"/>
</dbReference>
<name>A0A853KDC0_9BACL</name>
<sequence length="135" mass="14160">MSGSFTIAALQSALDAAQLRQQVYANNIANANTPGYHRETVQFNSLLQQAIAQSNGSGTLAMLQNSSSDLSTVQTLQNVAPVVTVDQNTAVSSNGNNVNLDAEMSGLAMNQLDAAAMVTELNNQFTLLRTAILGS</sequence>
<evidence type="ECO:0000256" key="2">
    <source>
        <dbReference type="ARBA" id="ARBA00009677"/>
    </source>
</evidence>
<comment type="caution">
    <text evidence="8">The sequence shown here is derived from an EMBL/GenBank/DDBJ whole genome shotgun (WGS) entry which is preliminary data.</text>
</comment>
<reference evidence="8 9" key="1">
    <citation type="submission" date="2016-02" db="EMBL/GenBank/DDBJ databases">
        <title>Draft genome sequence of Acidibacillus ferrooxidans SLC66.</title>
        <authorList>
            <person name="Oliveira G."/>
            <person name="Nancucheo I."/>
            <person name="Dall'Agnol H."/>
            <person name="Johnson B."/>
            <person name="Oliveira R."/>
            <person name="Nunes G.L."/>
            <person name="Tzotzos G."/>
            <person name="Orellana S.C."/>
            <person name="Salim A.C."/>
            <person name="Araujo F.M."/>
        </authorList>
    </citation>
    <scope>NUCLEOTIDE SEQUENCE [LARGE SCALE GENOMIC DNA]</scope>
    <source>
        <strain evidence="8 9">SLC66</strain>
    </source>
</reference>
<protein>
    <recommendedName>
        <fullName evidence="3 6">Flagellar basal body rod protein FlgB</fullName>
    </recommendedName>
</protein>
<dbReference type="PROSITE" id="PS00588">
    <property type="entry name" value="FLAGELLA_BB_ROD"/>
    <property type="match status" value="1"/>
</dbReference>
<comment type="function">
    <text evidence="5 6">Structural component of flagellum, the bacterial motility apparatus. Part of the rod structure of flagellar basal body.</text>
</comment>
<comment type="subunit">
    <text evidence="6">The basal body constitutes a major portion of the flagellar organelle and consists of a number of rings mounted on a central rod.</text>
</comment>
<dbReference type="PANTHER" id="PTHR30435">
    <property type="entry name" value="FLAGELLAR PROTEIN"/>
    <property type="match status" value="1"/>
</dbReference>
<dbReference type="EMBL" id="LSUQ01000010">
    <property type="protein sequence ID" value="OAG94431.1"/>
    <property type="molecule type" value="Genomic_DNA"/>
</dbReference>
<dbReference type="InterPro" id="IPR019776">
    <property type="entry name" value="Flagellar_basal_body_rod_CS"/>
</dbReference>
<feature type="domain" description="Flagellar basal body rod protein N-terminal" evidence="7">
    <location>
        <begin position="10"/>
        <end position="36"/>
    </location>
</feature>
<evidence type="ECO:0000313" key="8">
    <source>
        <dbReference type="EMBL" id="OAG94431.1"/>
    </source>
</evidence>
<dbReference type="InterPro" id="IPR001444">
    <property type="entry name" value="Flag_bb_rod_N"/>
</dbReference>
<evidence type="ECO:0000256" key="5">
    <source>
        <dbReference type="ARBA" id="ARBA00024934"/>
    </source>
</evidence>
<evidence type="ECO:0000256" key="1">
    <source>
        <dbReference type="ARBA" id="ARBA00004117"/>
    </source>
</evidence>
<keyword evidence="4 6" id="KW-0975">Bacterial flagellum</keyword>
<dbReference type="NCBIfam" id="TIGR01396">
    <property type="entry name" value="FlgB"/>
    <property type="match status" value="1"/>
</dbReference>
<dbReference type="PANTHER" id="PTHR30435:SF12">
    <property type="entry name" value="FLAGELLAR BASAL BODY ROD PROTEIN FLGB"/>
    <property type="match status" value="1"/>
</dbReference>
<evidence type="ECO:0000256" key="3">
    <source>
        <dbReference type="ARBA" id="ARBA00014376"/>
    </source>
</evidence>
<accession>A0A853KDC0</accession>
<organism evidence="8 9">
    <name type="scientific">Ferroacidibacillus organovorans</name>
    <dbReference type="NCBI Taxonomy" id="1765683"/>
    <lineage>
        <taxon>Bacteria</taxon>
        <taxon>Bacillati</taxon>
        <taxon>Bacillota</taxon>
        <taxon>Bacilli</taxon>
        <taxon>Bacillales</taxon>
        <taxon>Alicyclobacillaceae</taxon>
        <taxon>Ferroacidibacillus</taxon>
    </lineage>
</organism>
<dbReference type="Proteomes" id="UP000077421">
    <property type="component" value="Unassembled WGS sequence"/>
</dbReference>
<dbReference type="InterPro" id="IPR006300">
    <property type="entry name" value="FlgB"/>
</dbReference>
<evidence type="ECO:0000259" key="7">
    <source>
        <dbReference type="Pfam" id="PF00460"/>
    </source>
</evidence>
<dbReference type="AlphaFoldDB" id="A0A853KDC0"/>
<dbReference type="PIRSF" id="PIRSF002889">
    <property type="entry name" value="Rod_FlgB"/>
    <property type="match status" value="1"/>
</dbReference>
<evidence type="ECO:0000256" key="6">
    <source>
        <dbReference type="PIRNR" id="PIRNR002889"/>
    </source>
</evidence>
<dbReference type="RefSeq" id="WP_067952464.1">
    <property type="nucleotide sequence ID" value="NZ_LSUQ01000010.1"/>
</dbReference>
<dbReference type="GO" id="GO:0030694">
    <property type="term" value="C:bacterial-type flagellum basal body, rod"/>
    <property type="evidence" value="ECO:0007669"/>
    <property type="project" value="InterPro"/>
</dbReference>